<proteinExistence type="predicted"/>
<keyword evidence="2" id="KW-1185">Reference proteome</keyword>
<evidence type="ECO:0000313" key="1">
    <source>
        <dbReference type="EMBL" id="KAK7679596.1"/>
    </source>
</evidence>
<reference evidence="1 2" key="1">
    <citation type="submission" date="2022-09" db="EMBL/GenBank/DDBJ databases">
        <authorList>
            <person name="Palmer J.M."/>
        </authorList>
    </citation>
    <scope>NUCLEOTIDE SEQUENCE [LARGE SCALE GENOMIC DNA]</scope>
    <source>
        <strain evidence="1 2">DSM 7382</strain>
    </source>
</reference>
<protein>
    <submittedName>
        <fullName evidence="1">Uncharacterized protein</fullName>
    </submittedName>
</protein>
<dbReference type="Proteomes" id="UP001385951">
    <property type="component" value="Unassembled WGS sequence"/>
</dbReference>
<organism evidence="1 2">
    <name type="scientific">Cerrena zonata</name>
    <dbReference type="NCBI Taxonomy" id="2478898"/>
    <lineage>
        <taxon>Eukaryota</taxon>
        <taxon>Fungi</taxon>
        <taxon>Dikarya</taxon>
        <taxon>Basidiomycota</taxon>
        <taxon>Agaricomycotina</taxon>
        <taxon>Agaricomycetes</taxon>
        <taxon>Polyporales</taxon>
        <taxon>Cerrenaceae</taxon>
        <taxon>Cerrena</taxon>
    </lineage>
</organism>
<sequence length="158" mass="16753">MHLSRLFPINQPQSPCRAMLAQFFIVSFLFVVCARGLPSVEQKRAPCPCPLDRFGDTGVPINTVHFFECVYVAGTCDWNMDNGELENTAQTNCPGSASCASTGNCACPNDNSGNAGRLIDFGQAVQCAYPNGACTFNIDNGALMNALGQGNCVAQTGC</sequence>
<dbReference type="EMBL" id="JASBNA010000057">
    <property type="protein sequence ID" value="KAK7679596.1"/>
    <property type="molecule type" value="Genomic_DNA"/>
</dbReference>
<name>A0AAW0FG84_9APHY</name>
<accession>A0AAW0FG84</accession>
<evidence type="ECO:0000313" key="2">
    <source>
        <dbReference type="Proteomes" id="UP001385951"/>
    </source>
</evidence>
<gene>
    <name evidence="1" type="ORF">QCA50_017307</name>
</gene>
<comment type="caution">
    <text evidence="1">The sequence shown here is derived from an EMBL/GenBank/DDBJ whole genome shotgun (WGS) entry which is preliminary data.</text>
</comment>
<dbReference type="AlphaFoldDB" id="A0AAW0FG84"/>